<dbReference type="InterPro" id="IPR003016">
    <property type="entry name" value="2-oxoA_DH_lipoyl-BS"/>
</dbReference>
<dbReference type="InterPro" id="IPR000089">
    <property type="entry name" value="Biotin_lipoyl"/>
</dbReference>
<evidence type="ECO:0000256" key="2">
    <source>
        <dbReference type="ARBA" id="ARBA00022823"/>
    </source>
</evidence>
<accession>X1CDQ4</accession>
<dbReference type="PROSITE" id="PS50968">
    <property type="entry name" value="BIOTINYL_LIPOYL"/>
    <property type="match status" value="1"/>
</dbReference>
<dbReference type="InterPro" id="IPR011053">
    <property type="entry name" value="Single_hybrid_motif"/>
</dbReference>
<dbReference type="EMBL" id="BART01024908">
    <property type="protein sequence ID" value="GAG94388.1"/>
    <property type="molecule type" value="Genomic_DNA"/>
</dbReference>
<evidence type="ECO:0000256" key="1">
    <source>
        <dbReference type="ARBA" id="ARBA00009249"/>
    </source>
</evidence>
<dbReference type="AlphaFoldDB" id="X1CDQ4"/>
<dbReference type="GO" id="GO:0005960">
    <property type="term" value="C:glycine cleavage complex"/>
    <property type="evidence" value="ECO:0007669"/>
    <property type="project" value="InterPro"/>
</dbReference>
<comment type="similarity">
    <text evidence="1">Belongs to the GcvH family.</text>
</comment>
<feature type="domain" description="Lipoyl-binding" evidence="3">
    <location>
        <begin position="24"/>
        <end position="91"/>
    </location>
</feature>
<dbReference type="InterPro" id="IPR033753">
    <property type="entry name" value="GCV_H/Fam206"/>
</dbReference>
<dbReference type="PROSITE" id="PS00189">
    <property type="entry name" value="LIPOYL"/>
    <property type="match status" value="1"/>
</dbReference>
<dbReference type="CDD" id="cd06848">
    <property type="entry name" value="GCS_H"/>
    <property type="match status" value="1"/>
</dbReference>
<dbReference type="PANTHER" id="PTHR11715">
    <property type="entry name" value="GLYCINE CLEAVAGE SYSTEM H PROTEIN"/>
    <property type="match status" value="1"/>
</dbReference>
<dbReference type="PANTHER" id="PTHR11715:SF3">
    <property type="entry name" value="GLYCINE CLEAVAGE SYSTEM H PROTEIN-RELATED"/>
    <property type="match status" value="1"/>
</dbReference>
<name>X1CDQ4_9ZZZZ</name>
<dbReference type="GO" id="GO:0009249">
    <property type="term" value="P:protein lipoylation"/>
    <property type="evidence" value="ECO:0007669"/>
    <property type="project" value="TreeGrafter"/>
</dbReference>
<evidence type="ECO:0000259" key="3">
    <source>
        <dbReference type="PROSITE" id="PS50968"/>
    </source>
</evidence>
<feature type="non-terminal residue" evidence="4">
    <location>
        <position position="91"/>
    </location>
</feature>
<organism evidence="4">
    <name type="scientific">marine sediment metagenome</name>
    <dbReference type="NCBI Taxonomy" id="412755"/>
    <lineage>
        <taxon>unclassified sequences</taxon>
        <taxon>metagenomes</taxon>
        <taxon>ecological metagenomes</taxon>
    </lineage>
</organism>
<protein>
    <recommendedName>
        <fullName evidence="3">Lipoyl-binding domain-containing protein</fullName>
    </recommendedName>
</protein>
<comment type="caution">
    <text evidence="4">The sequence shown here is derived from an EMBL/GenBank/DDBJ whole genome shotgun (WGS) entry which is preliminary data.</text>
</comment>
<sequence>MDLKFPADLKYAPTHEWVRMDGDMATVGISDYAQHKLGDIVYVELPVIGAVLEKGNAACEIESVKAVSELFMPLTGEIVETNGNIADNPTF</sequence>
<dbReference type="Gene3D" id="2.40.50.100">
    <property type="match status" value="1"/>
</dbReference>
<dbReference type="GO" id="GO:0019464">
    <property type="term" value="P:glycine decarboxylation via glycine cleavage system"/>
    <property type="evidence" value="ECO:0007669"/>
    <property type="project" value="InterPro"/>
</dbReference>
<dbReference type="InterPro" id="IPR002930">
    <property type="entry name" value="GCV_H"/>
</dbReference>
<evidence type="ECO:0000313" key="4">
    <source>
        <dbReference type="EMBL" id="GAG94388.1"/>
    </source>
</evidence>
<dbReference type="GO" id="GO:0005829">
    <property type="term" value="C:cytosol"/>
    <property type="evidence" value="ECO:0007669"/>
    <property type="project" value="TreeGrafter"/>
</dbReference>
<reference evidence="4" key="1">
    <citation type="journal article" date="2014" name="Front. Microbiol.">
        <title>High frequency of phylogenetically diverse reductive dehalogenase-homologous genes in deep subseafloor sedimentary metagenomes.</title>
        <authorList>
            <person name="Kawai M."/>
            <person name="Futagami T."/>
            <person name="Toyoda A."/>
            <person name="Takaki Y."/>
            <person name="Nishi S."/>
            <person name="Hori S."/>
            <person name="Arai W."/>
            <person name="Tsubouchi T."/>
            <person name="Morono Y."/>
            <person name="Uchiyama I."/>
            <person name="Ito T."/>
            <person name="Fujiyama A."/>
            <person name="Inagaki F."/>
            <person name="Takami H."/>
        </authorList>
    </citation>
    <scope>NUCLEOTIDE SEQUENCE</scope>
    <source>
        <strain evidence="4">Expedition CK06-06</strain>
    </source>
</reference>
<keyword evidence="2" id="KW-0450">Lipoyl</keyword>
<proteinExistence type="inferred from homology"/>
<dbReference type="SUPFAM" id="SSF51230">
    <property type="entry name" value="Single hybrid motif"/>
    <property type="match status" value="1"/>
</dbReference>
<dbReference type="Pfam" id="PF01597">
    <property type="entry name" value="GCV_H"/>
    <property type="match status" value="1"/>
</dbReference>
<gene>
    <name evidence="4" type="ORF">S01H4_44840</name>
</gene>